<sequence>MSGQPITMPFGEKRAYGIQQYVMLSLCGGGYLVPPRDGEAKDQQRVHAACNELLRGQRAAVEDRSCGDPVELSGSGRRP</sequence>
<gene>
    <name evidence="1" type="ORF">GU90_03800</name>
</gene>
<proteinExistence type="predicted"/>
<accession>A0A073BCT9</accession>
<dbReference type="Proteomes" id="UP000031419">
    <property type="component" value="Unassembled WGS sequence"/>
</dbReference>
<name>A0A073BCT9_9PSEU</name>
<comment type="caution">
    <text evidence="1">The sequence shown here is derived from an EMBL/GenBank/DDBJ whole genome shotgun (WGS) entry which is preliminary data.</text>
</comment>
<dbReference type="AlphaFoldDB" id="A0A073BCT9"/>
<protein>
    <submittedName>
        <fullName evidence="1">Uncharacterized protein</fullName>
    </submittedName>
</protein>
<organism evidence="1 2">
    <name type="scientific">Saccharopolyspora rectivirgula</name>
    <dbReference type="NCBI Taxonomy" id="28042"/>
    <lineage>
        <taxon>Bacteria</taxon>
        <taxon>Bacillati</taxon>
        <taxon>Actinomycetota</taxon>
        <taxon>Actinomycetes</taxon>
        <taxon>Pseudonocardiales</taxon>
        <taxon>Pseudonocardiaceae</taxon>
        <taxon>Saccharopolyspora</taxon>
    </lineage>
</organism>
<evidence type="ECO:0000313" key="2">
    <source>
        <dbReference type="Proteomes" id="UP000031419"/>
    </source>
</evidence>
<evidence type="ECO:0000313" key="1">
    <source>
        <dbReference type="EMBL" id="KEI45564.1"/>
    </source>
</evidence>
<dbReference type="EMBL" id="JNVU01000012">
    <property type="protein sequence ID" value="KEI45564.1"/>
    <property type="molecule type" value="Genomic_DNA"/>
</dbReference>
<reference evidence="1 2" key="1">
    <citation type="submission" date="2014-06" db="EMBL/GenBank/DDBJ databases">
        <title>Saccharopolyspora rectivirgula DSM-43113 Genome sequencing.</title>
        <authorList>
            <person name="Barrera C."/>
            <person name="Millon L."/>
            <person name="Rognon B."/>
            <person name="Zaugg C."/>
            <person name="Monod M."/>
        </authorList>
    </citation>
    <scope>NUCLEOTIDE SEQUENCE [LARGE SCALE GENOMIC DNA]</scope>
    <source>
        <strain evidence="1 2">DSM 43113</strain>
    </source>
</reference>
<keyword evidence="2" id="KW-1185">Reference proteome</keyword>